<dbReference type="PANTHER" id="PTHR45624">
    <property type="entry name" value="MITOCHONDRIAL BASIC AMINO ACIDS TRANSPORTER-RELATED"/>
    <property type="match status" value="1"/>
</dbReference>
<dbReference type="AlphaFoldDB" id="A0A6G0XT36"/>
<reference evidence="11 12" key="1">
    <citation type="submission" date="2019-07" db="EMBL/GenBank/DDBJ databases">
        <title>Genomics analysis of Aphanomyces spp. identifies a new class of oomycete effector associated with host adaptation.</title>
        <authorList>
            <person name="Gaulin E."/>
        </authorList>
    </citation>
    <scope>NUCLEOTIDE SEQUENCE [LARGE SCALE GENOMIC DNA]</scope>
    <source>
        <strain evidence="11 12">ATCC 201684</strain>
    </source>
</reference>
<evidence type="ECO:0000256" key="8">
    <source>
        <dbReference type="ARBA" id="ARBA00023136"/>
    </source>
</evidence>
<evidence type="ECO:0000256" key="10">
    <source>
        <dbReference type="RuleBase" id="RU000488"/>
    </source>
</evidence>
<keyword evidence="6" id="KW-1133">Transmembrane helix</keyword>
<dbReference type="InterPro" id="IPR050567">
    <property type="entry name" value="Mitochondrial_Carrier"/>
</dbReference>
<dbReference type="PANTHER" id="PTHR45624:SF12">
    <property type="entry name" value="MITOCHONDRIAL ORNITHINE TRANSPORTER 1"/>
    <property type="match status" value="1"/>
</dbReference>
<evidence type="ECO:0000256" key="3">
    <source>
        <dbReference type="ARBA" id="ARBA00022448"/>
    </source>
</evidence>
<dbReference type="InterPro" id="IPR023395">
    <property type="entry name" value="MCP_dom_sf"/>
</dbReference>
<protein>
    <recommendedName>
        <fullName evidence="13">Mitochondrial carrier protein</fullName>
    </recommendedName>
</protein>
<evidence type="ECO:0000256" key="1">
    <source>
        <dbReference type="ARBA" id="ARBA00004225"/>
    </source>
</evidence>
<comment type="subcellular location">
    <subcellularLocation>
        <location evidence="1">Mitochondrion membrane</location>
        <topology evidence="1">Multi-pass membrane protein</topology>
    </subcellularLocation>
</comment>
<keyword evidence="5" id="KW-0677">Repeat</keyword>
<feature type="repeat" description="Solcar" evidence="9">
    <location>
        <begin position="1"/>
        <end position="84"/>
    </location>
</feature>
<keyword evidence="8 9" id="KW-0472">Membrane</keyword>
<dbReference type="InterPro" id="IPR002067">
    <property type="entry name" value="MCP"/>
</dbReference>
<dbReference type="Gene3D" id="1.50.40.10">
    <property type="entry name" value="Mitochondrial carrier domain"/>
    <property type="match status" value="1"/>
</dbReference>
<dbReference type="PROSITE" id="PS50920">
    <property type="entry name" value="SOLCAR"/>
    <property type="match status" value="3"/>
</dbReference>
<dbReference type="InterPro" id="IPR018108">
    <property type="entry name" value="MCP_transmembrane"/>
</dbReference>
<dbReference type="Proteomes" id="UP000481153">
    <property type="component" value="Unassembled WGS sequence"/>
</dbReference>
<keyword evidence="7" id="KW-0496">Mitochondrion</keyword>
<dbReference type="Pfam" id="PF00153">
    <property type="entry name" value="Mito_carr"/>
    <property type="match status" value="3"/>
</dbReference>
<dbReference type="EMBL" id="VJMJ01000013">
    <property type="protein sequence ID" value="KAF0743548.1"/>
    <property type="molecule type" value="Genomic_DNA"/>
</dbReference>
<evidence type="ECO:0008006" key="13">
    <source>
        <dbReference type="Google" id="ProtNLM"/>
    </source>
</evidence>
<organism evidence="11 12">
    <name type="scientific">Aphanomyces euteiches</name>
    <dbReference type="NCBI Taxonomy" id="100861"/>
    <lineage>
        <taxon>Eukaryota</taxon>
        <taxon>Sar</taxon>
        <taxon>Stramenopiles</taxon>
        <taxon>Oomycota</taxon>
        <taxon>Saprolegniomycetes</taxon>
        <taxon>Saprolegniales</taxon>
        <taxon>Verrucalvaceae</taxon>
        <taxon>Aphanomyces</taxon>
    </lineage>
</organism>
<feature type="repeat" description="Solcar" evidence="9">
    <location>
        <begin position="190"/>
        <end position="272"/>
    </location>
</feature>
<feature type="repeat" description="Solcar" evidence="9">
    <location>
        <begin position="92"/>
        <end position="176"/>
    </location>
</feature>
<dbReference type="PRINTS" id="PR00926">
    <property type="entry name" value="MITOCARRIER"/>
</dbReference>
<sequence>MLDIKETTSGGVGAVCLVYTGLPFDVAKVRLQTSSEYRGVMHCLVKSVHNEGARSLWKGAAPALASAIIENSVLFTAQGALRRIVFGSNHKTSLIDEAMLGGAAAIFSATAITPAEVIKCRLQSSHTASSNVFACIRGILAQNGLAGFMAGLPAVLLRDIPFSFCFFGAYELYTSTLVRWLEDHSSKRDLHPLAVLTCGGAAGATGWSLVFPADVVKSYMQVGNGVGFRQAFDNIRKAQGLRGFYRGWSAAVLRSFPANGALFLGVEMTHRLFAAVENGETEWSVV</sequence>
<dbReference type="GO" id="GO:0000064">
    <property type="term" value="F:L-ornithine transmembrane transporter activity"/>
    <property type="evidence" value="ECO:0007669"/>
    <property type="project" value="TreeGrafter"/>
</dbReference>
<evidence type="ECO:0000256" key="4">
    <source>
        <dbReference type="ARBA" id="ARBA00022692"/>
    </source>
</evidence>
<dbReference type="GO" id="GO:0031966">
    <property type="term" value="C:mitochondrial membrane"/>
    <property type="evidence" value="ECO:0007669"/>
    <property type="project" value="UniProtKB-SubCell"/>
</dbReference>
<gene>
    <name evidence="11" type="ORF">Ae201684_001697</name>
</gene>
<evidence type="ECO:0000256" key="2">
    <source>
        <dbReference type="ARBA" id="ARBA00006375"/>
    </source>
</evidence>
<dbReference type="GO" id="GO:1990575">
    <property type="term" value="P:mitochondrial L-ornithine transmembrane transport"/>
    <property type="evidence" value="ECO:0007669"/>
    <property type="project" value="TreeGrafter"/>
</dbReference>
<dbReference type="SUPFAM" id="SSF103506">
    <property type="entry name" value="Mitochondrial carrier"/>
    <property type="match status" value="1"/>
</dbReference>
<evidence type="ECO:0000256" key="5">
    <source>
        <dbReference type="ARBA" id="ARBA00022737"/>
    </source>
</evidence>
<comment type="similarity">
    <text evidence="2 10">Belongs to the mitochondrial carrier (TC 2.A.29) family.</text>
</comment>
<keyword evidence="4 9" id="KW-0812">Transmembrane</keyword>
<evidence type="ECO:0000256" key="9">
    <source>
        <dbReference type="PROSITE-ProRule" id="PRU00282"/>
    </source>
</evidence>
<keyword evidence="12" id="KW-1185">Reference proteome</keyword>
<dbReference type="VEuPathDB" id="FungiDB:AeMF1_004817"/>
<evidence type="ECO:0000313" key="11">
    <source>
        <dbReference type="EMBL" id="KAF0743548.1"/>
    </source>
</evidence>
<accession>A0A6G0XT36</accession>
<evidence type="ECO:0000313" key="12">
    <source>
        <dbReference type="Proteomes" id="UP000481153"/>
    </source>
</evidence>
<name>A0A6G0XT36_9STRA</name>
<evidence type="ECO:0000256" key="7">
    <source>
        <dbReference type="ARBA" id="ARBA00023128"/>
    </source>
</evidence>
<comment type="caution">
    <text evidence="11">The sequence shown here is derived from an EMBL/GenBank/DDBJ whole genome shotgun (WGS) entry which is preliminary data.</text>
</comment>
<evidence type="ECO:0000256" key="6">
    <source>
        <dbReference type="ARBA" id="ARBA00022989"/>
    </source>
</evidence>
<proteinExistence type="inferred from homology"/>
<keyword evidence="3 10" id="KW-0813">Transport</keyword>